<dbReference type="eggNOG" id="COG0614">
    <property type="taxonomic scope" value="Bacteria"/>
</dbReference>
<evidence type="ECO:0000256" key="1">
    <source>
        <dbReference type="ARBA" id="ARBA00004196"/>
    </source>
</evidence>
<keyword evidence="4 6" id="KW-0732">Signal</keyword>
<evidence type="ECO:0000313" key="8">
    <source>
        <dbReference type="EMBL" id="AHW65023.1"/>
    </source>
</evidence>
<evidence type="ECO:0000256" key="4">
    <source>
        <dbReference type="ARBA" id="ARBA00022729"/>
    </source>
</evidence>
<sequence>MTVTLRPIRRTVGVLTATCCMLALSACAGSSDDDSASGTTGDTAAVQAEGTFPQTVPTKFGDVTIDEQPTTVVALGWGDAETALSLGVQPVGASDWLDFGGDGVGPWMEGAYDTSPEIISTLEPEYEEIAALEPDLILDVRSSGDQDRYDKLSAIATTVGVPDGADSYLTPRAEQVQMIATALGRPDAGETITQGYDDMVAGIREEHPEWADKTAATVALSSTGWGAYIRGSERYDTLLDLGFQENTTLADEEVGDTGFSVKLSDETLSKADSDLVVAFAVGTTPEDVDSNSAWQRLSATKDGHSFAMPRDISSAYSLGSPSAIEFAMKKLVPLLEEHTNS</sequence>
<dbReference type="GO" id="GO:0030288">
    <property type="term" value="C:outer membrane-bounded periplasmic space"/>
    <property type="evidence" value="ECO:0007669"/>
    <property type="project" value="TreeGrafter"/>
</dbReference>
<evidence type="ECO:0000256" key="2">
    <source>
        <dbReference type="ARBA" id="ARBA00008814"/>
    </source>
</evidence>
<dbReference type="SUPFAM" id="SSF53807">
    <property type="entry name" value="Helical backbone' metal receptor"/>
    <property type="match status" value="1"/>
</dbReference>
<dbReference type="EMBL" id="CP006842">
    <property type="protein sequence ID" value="AHW65023.1"/>
    <property type="molecule type" value="Genomic_DNA"/>
</dbReference>
<dbReference type="KEGG" id="cgy:CGLY_12915"/>
<feature type="compositionally biased region" description="Low complexity" evidence="5">
    <location>
        <begin position="36"/>
        <end position="45"/>
    </location>
</feature>
<keyword evidence="3" id="KW-0813">Transport</keyword>
<feature type="region of interest" description="Disordered" evidence="5">
    <location>
        <begin position="29"/>
        <end position="50"/>
    </location>
</feature>
<dbReference type="PANTHER" id="PTHR30532:SF24">
    <property type="entry name" value="FERRIC ENTEROBACTIN-BINDING PERIPLASMIC PROTEIN FEPB"/>
    <property type="match status" value="1"/>
</dbReference>
<comment type="subcellular location">
    <subcellularLocation>
        <location evidence="1">Cell envelope</location>
    </subcellularLocation>
</comment>
<dbReference type="STRING" id="1404245.CGLY_12915"/>
<evidence type="ECO:0000256" key="6">
    <source>
        <dbReference type="SAM" id="SignalP"/>
    </source>
</evidence>
<feature type="signal peptide" evidence="6">
    <location>
        <begin position="1"/>
        <end position="28"/>
    </location>
</feature>
<accession>X5DPA8</accession>
<protein>
    <submittedName>
        <fullName evidence="8">ABC-type transporter, substrate-binding lipoprotein</fullName>
    </submittedName>
</protein>
<organism evidence="8 9">
    <name type="scientific">Corynebacterium glyciniphilum AJ 3170</name>
    <dbReference type="NCBI Taxonomy" id="1404245"/>
    <lineage>
        <taxon>Bacteria</taxon>
        <taxon>Bacillati</taxon>
        <taxon>Actinomycetota</taxon>
        <taxon>Actinomycetes</taxon>
        <taxon>Mycobacteriales</taxon>
        <taxon>Corynebacteriaceae</taxon>
        <taxon>Corynebacterium</taxon>
    </lineage>
</organism>
<gene>
    <name evidence="8" type="ORF">CGLY_12915</name>
</gene>
<dbReference type="PROSITE" id="PS51257">
    <property type="entry name" value="PROKAR_LIPOPROTEIN"/>
    <property type="match status" value="1"/>
</dbReference>
<comment type="similarity">
    <text evidence="2">Belongs to the bacterial solute-binding protein 8 family.</text>
</comment>
<dbReference type="InterPro" id="IPR002491">
    <property type="entry name" value="ABC_transptr_periplasmic_BD"/>
</dbReference>
<evidence type="ECO:0000313" key="9">
    <source>
        <dbReference type="Proteomes" id="UP000023703"/>
    </source>
</evidence>
<dbReference type="PANTHER" id="PTHR30532">
    <property type="entry name" value="IRON III DICITRATE-BINDING PERIPLASMIC PROTEIN"/>
    <property type="match status" value="1"/>
</dbReference>
<dbReference type="GO" id="GO:1901678">
    <property type="term" value="P:iron coordination entity transport"/>
    <property type="evidence" value="ECO:0007669"/>
    <property type="project" value="UniProtKB-ARBA"/>
</dbReference>
<dbReference type="InterPro" id="IPR051313">
    <property type="entry name" value="Bact_iron-sidero_bind"/>
</dbReference>
<dbReference type="Pfam" id="PF01497">
    <property type="entry name" value="Peripla_BP_2"/>
    <property type="match status" value="1"/>
</dbReference>
<name>X5DPA8_9CORY</name>
<dbReference type="CDD" id="cd01146">
    <property type="entry name" value="FhuD"/>
    <property type="match status" value="1"/>
</dbReference>
<evidence type="ECO:0000256" key="5">
    <source>
        <dbReference type="SAM" id="MobiDB-lite"/>
    </source>
</evidence>
<dbReference type="AlphaFoldDB" id="X5DPA8"/>
<keyword evidence="9" id="KW-1185">Reference proteome</keyword>
<dbReference type="HOGENOM" id="CLU_038034_1_1_11"/>
<dbReference type="PROSITE" id="PS50983">
    <property type="entry name" value="FE_B12_PBP"/>
    <property type="match status" value="1"/>
</dbReference>
<dbReference type="Proteomes" id="UP000023703">
    <property type="component" value="Chromosome"/>
</dbReference>
<feature type="chain" id="PRO_5004954513" evidence="6">
    <location>
        <begin position="29"/>
        <end position="341"/>
    </location>
</feature>
<evidence type="ECO:0000259" key="7">
    <source>
        <dbReference type="PROSITE" id="PS50983"/>
    </source>
</evidence>
<dbReference type="Gene3D" id="3.40.50.1980">
    <property type="entry name" value="Nitrogenase molybdenum iron protein domain"/>
    <property type="match status" value="2"/>
</dbReference>
<keyword evidence="8" id="KW-0449">Lipoprotein</keyword>
<evidence type="ECO:0000256" key="3">
    <source>
        <dbReference type="ARBA" id="ARBA00022448"/>
    </source>
</evidence>
<reference evidence="8 9" key="1">
    <citation type="journal article" date="2015" name="Int. J. Syst. Evol. Microbiol.">
        <title>Revisiting Corynebacterium glyciniphilum (ex Kubota et al., 1972) sp. nov., nom. rev., isolated from putrefied banana.</title>
        <authorList>
            <person name="Al-Dilaimi A."/>
            <person name="Bednarz H."/>
            <person name="Lomker A."/>
            <person name="Niehaus K."/>
            <person name="Kalinowski J."/>
            <person name="Ruckert C."/>
        </authorList>
    </citation>
    <scope>NUCLEOTIDE SEQUENCE [LARGE SCALE GENOMIC DNA]</scope>
    <source>
        <strain evidence="8">AJ 3170</strain>
    </source>
</reference>
<feature type="domain" description="Fe/B12 periplasmic-binding" evidence="7">
    <location>
        <begin position="71"/>
        <end position="339"/>
    </location>
</feature>
<proteinExistence type="inferred from homology"/>